<accession>A0A8X7RBT0</accession>
<keyword evidence="3" id="KW-1185">Reference proteome</keyword>
<dbReference type="PANTHER" id="PTHR45631:SF183">
    <property type="entry name" value="BNAC02G06920D PROTEIN"/>
    <property type="match status" value="1"/>
</dbReference>
<evidence type="ECO:0000313" key="3">
    <source>
        <dbReference type="Proteomes" id="UP000886595"/>
    </source>
</evidence>
<comment type="caution">
    <text evidence="2">The sequence shown here is derived from an EMBL/GenBank/DDBJ whole genome shotgun (WGS) entry which is preliminary data.</text>
</comment>
<dbReference type="SUPFAM" id="SSF56112">
    <property type="entry name" value="Protein kinase-like (PK-like)"/>
    <property type="match status" value="1"/>
</dbReference>
<dbReference type="InterPro" id="IPR011009">
    <property type="entry name" value="Kinase-like_dom_sf"/>
</dbReference>
<gene>
    <name evidence="2" type="ORF">Bca52824_055992</name>
</gene>
<reference evidence="2 3" key="1">
    <citation type="submission" date="2020-02" db="EMBL/GenBank/DDBJ databases">
        <authorList>
            <person name="Ma Q."/>
            <person name="Huang Y."/>
            <person name="Song X."/>
            <person name="Pei D."/>
        </authorList>
    </citation>
    <scope>NUCLEOTIDE SEQUENCE [LARGE SCALE GENOMIC DNA]</scope>
    <source>
        <strain evidence="2">Sxm20200214</strain>
        <tissue evidence="2">Leaf</tissue>
    </source>
</reference>
<protein>
    <submittedName>
        <fullName evidence="2">Uncharacterized protein</fullName>
    </submittedName>
</protein>
<dbReference type="PANTHER" id="PTHR45631">
    <property type="entry name" value="OS07G0107800 PROTEIN-RELATED"/>
    <property type="match status" value="1"/>
</dbReference>
<sequence>MLTRGDIKTIVDPDLNEEYDSGSLWKALELAMSCVNPSPVARPDMSHVVQELKECVKSENLRAGLSQVMESNSSVDQDMSSDSGMTPNAR</sequence>
<dbReference type="OrthoDB" id="2013020at2759"/>
<proteinExistence type="predicted"/>
<feature type="region of interest" description="Disordered" evidence="1">
    <location>
        <begin position="67"/>
        <end position="90"/>
    </location>
</feature>
<dbReference type="EMBL" id="JAAMPC010000011">
    <property type="protein sequence ID" value="KAG2284772.1"/>
    <property type="molecule type" value="Genomic_DNA"/>
</dbReference>
<evidence type="ECO:0000256" key="1">
    <source>
        <dbReference type="SAM" id="MobiDB-lite"/>
    </source>
</evidence>
<feature type="compositionally biased region" description="Polar residues" evidence="1">
    <location>
        <begin position="68"/>
        <end position="90"/>
    </location>
</feature>
<dbReference type="AlphaFoldDB" id="A0A8X7RBT0"/>
<dbReference type="Proteomes" id="UP000886595">
    <property type="component" value="Unassembled WGS sequence"/>
</dbReference>
<evidence type="ECO:0000313" key="2">
    <source>
        <dbReference type="EMBL" id="KAG2284772.1"/>
    </source>
</evidence>
<dbReference type="Gene3D" id="1.10.510.10">
    <property type="entry name" value="Transferase(Phosphotransferase) domain 1"/>
    <property type="match status" value="1"/>
</dbReference>
<name>A0A8X7RBT0_BRACI</name>
<organism evidence="2 3">
    <name type="scientific">Brassica carinata</name>
    <name type="common">Ethiopian mustard</name>
    <name type="synonym">Abyssinian cabbage</name>
    <dbReference type="NCBI Taxonomy" id="52824"/>
    <lineage>
        <taxon>Eukaryota</taxon>
        <taxon>Viridiplantae</taxon>
        <taxon>Streptophyta</taxon>
        <taxon>Embryophyta</taxon>
        <taxon>Tracheophyta</taxon>
        <taxon>Spermatophyta</taxon>
        <taxon>Magnoliopsida</taxon>
        <taxon>eudicotyledons</taxon>
        <taxon>Gunneridae</taxon>
        <taxon>Pentapetalae</taxon>
        <taxon>rosids</taxon>
        <taxon>malvids</taxon>
        <taxon>Brassicales</taxon>
        <taxon>Brassicaceae</taxon>
        <taxon>Brassiceae</taxon>
        <taxon>Brassica</taxon>
    </lineage>
</organism>